<proteinExistence type="predicted"/>
<dbReference type="RefSeq" id="WP_068537709.1">
    <property type="nucleotide sequence ID" value="NZ_LVJH01000070.1"/>
</dbReference>
<evidence type="ECO:0000313" key="4">
    <source>
        <dbReference type="EMBL" id="OAB33966.1"/>
    </source>
</evidence>
<dbReference type="OrthoDB" id="9805976at2"/>
<dbReference type="SUPFAM" id="SSF52218">
    <property type="entry name" value="Flavoproteins"/>
    <property type="match status" value="1"/>
</dbReference>
<dbReference type="AlphaFoldDB" id="A0A168D8C1"/>
<dbReference type="PANTHER" id="PTHR43278">
    <property type="entry name" value="NAD(P)H-DEPENDENT FMN-CONTAINING OXIDOREDUCTASE YWQN-RELATED"/>
    <property type="match status" value="1"/>
</dbReference>
<evidence type="ECO:0000313" key="5">
    <source>
        <dbReference type="Proteomes" id="UP000076967"/>
    </source>
</evidence>
<comment type="caution">
    <text evidence="4">The sequence shown here is derived from an EMBL/GenBank/DDBJ whole genome shotgun (WGS) entry which is preliminary data.</text>
</comment>
<dbReference type="PANTHER" id="PTHR43278:SF4">
    <property type="entry name" value="NAD(P)H-DEPENDENT FMN-CONTAINING OXIDOREDUCTASE YWQN-RELATED"/>
    <property type="match status" value="1"/>
</dbReference>
<feature type="domain" description="NADPH-dependent FMN reductase-like" evidence="3">
    <location>
        <begin position="1"/>
        <end position="119"/>
    </location>
</feature>
<dbReference type="InterPro" id="IPR029039">
    <property type="entry name" value="Flavoprotein-like_sf"/>
</dbReference>
<dbReference type="InterPro" id="IPR051796">
    <property type="entry name" value="ISF_SsuE-like"/>
</dbReference>
<dbReference type="Pfam" id="PF03358">
    <property type="entry name" value="FMN_red"/>
    <property type="match status" value="1"/>
</dbReference>
<dbReference type="STRING" id="494026.PGLA_23980"/>
<keyword evidence="5" id="KW-1185">Reference proteome</keyword>
<evidence type="ECO:0000256" key="1">
    <source>
        <dbReference type="ARBA" id="ARBA00022630"/>
    </source>
</evidence>
<organism evidence="4 5">
    <name type="scientific">Paenibacillus glacialis</name>
    <dbReference type="NCBI Taxonomy" id="494026"/>
    <lineage>
        <taxon>Bacteria</taxon>
        <taxon>Bacillati</taxon>
        <taxon>Bacillota</taxon>
        <taxon>Bacilli</taxon>
        <taxon>Bacillales</taxon>
        <taxon>Paenibacillaceae</taxon>
        <taxon>Paenibacillus</taxon>
    </lineage>
</organism>
<dbReference type="Gene3D" id="3.40.50.360">
    <property type="match status" value="1"/>
</dbReference>
<gene>
    <name evidence="4" type="ORF">PGLA_23980</name>
</gene>
<protein>
    <submittedName>
        <fullName evidence="4">NAD(P)H-dependent oxidoreductase</fullName>
    </submittedName>
</protein>
<reference evidence="4 5" key="1">
    <citation type="submission" date="2016-03" db="EMBL/GenBank/DDBJ databases">
        <title>Draft genome sequence of Paenibacillus glacialis DSM 22343.</title>
        <authorList>
            <person name="Shin S.-K."/>
            <person name="Yi H."/>
        </authorList>
    </citation>
    <scope>NUCLEOTIDE SEQUENCE [LARGE SCALE GENOMIC DNA]</scope>
    <source>
        <strain evidence="4 5">DSM 22343</strain>
    </source>
</reference>
<keyword evidence="1" id="KW-0285">Flavoprotein</keyword>
<evidence type="ECO:0000256" key="2">
    <source>
        <dbReference type="ARBA" id="ARBA00022643"/>
    </source>
</evidence>
<dbReference type="InterPro" id="IPR005025">
    <property type="entry name" value="FMN_Rdtase-like_dom"/>
</dbReference>
<dbReference type="GO" id="GO:0016491">
    <property type="term" value="F:oxidoreductase activity"/>
    <property type="evidence" value="ECO:0007669"/>
    <property type="project" value="InterPro"/>
</dbReference>
<sequence length="180" mass="20657">MGIVVLYGSSRRNGNTDKLADLLVEGLNADKIYLSDYHLQPITDYRHTELGAYPDDDYHELIDRVLEQDTIVFATPIYWYGISGVLKTFIDRWSQSLREDRDHFLSKMSAKRAYVIAVGDDEPQLKGLPLIQQFQYIFDFTRTQFDGYIIGEGNKPGSILEDTTALSSVDELRKRIILND</sequence>
<name>A0A168D8C1_9BACL</name>
<accession>A0A168D8C1</accession>
<evidence type="ECO:0000259" key="3">
    <source>
        <dbReference type="Pfam" id="PF03358"/>
    </source>
</evidence>
<keyword evidence="2" id="KW-0288">FMN</keyword>
<dbReference type="EMBL" id="LVJH01000070">
    <property type="protein sequence ID" value="OAB33966.1"/>
    <property type="molecule type" value="Genomic_DNA"/>
</dbReference>
<dbReference type="Proteomes" id="UP000076967">
    <property type="component" value="Unassembled WGS sequence"/>
</dbReference>